<dbReference type="AlphaFoldDB" id="I8UHP7"/>
<dbReference type="GO" id="GO:0008930">
    <property type="term" value="F:methylthioadenosine nucleosidase activity"/>
    <property type="evidence" value="ECO:0007669"/>
    <property type="project" value="TreeGrafter"/>
</dbReference>
<accession>I8UHP7</accession>
<dbReference type="SUPFAM" id="SSF53167">
    <property type="entry name" value="Purine and uridine phosphorylases"/>
    <property type="match status" value="1"/>
</dbReference>
<dbReference type="GO" id="GO:0005829">
    <property type="term" value="C:cytosol"/>
    <property type="evidence" value="ECO:0007669"/>
    <property type="project" value="TreeGrafter"/>
</dbReference>
<dbReference type="Gene3D" id="3.40.50.1580">
    <property type="entry name" value="Nucleoside phosphorylase domain"/>
    <property type="match status" value="1"/>
</dbReference>
<feature type="domain" description="Nucleoside phosphorylase" evidence="1">
    <location>
        <begin position="6"/>
        <end position="204"/>
    </location>
</feature>
<dbReference type="STRING" id="1196324.A374_05716"/>
<dbReference type="Pfam" id="PF01048">
    <property type="entry name" value="PNP_UDP_1"/>
    <property type="match status" value="1"/>
</dbReference>
<evidence type="ECO:0000313" key="3">
    <source>
        <dbReference type="Proteomes" id="UP000004080"/>
    </source>
</evidence>
<dbReference type="PANTHER" id="PTHR46832:SF1">
    <property type="entry name" value="5'-METHYLTHIOADENOSINE_S-ADENOSYLHOMOCYSTEINE NUCLEOSIDASE"/>
    <property type="match status" value="1"/>
</dbReference>
<dbReference type="GO" id="GO:0009116">
    <property type="term" value="P:nucleoside metabolic process"/>
    <property type="evidence" value="ECO:0007669"/>
    <property type="project" value="InterPro"/>
</dbReference>
<dbReference type="PATRIC" id="fig|1196324.3.peg.1165"/>
<dbReference type="EMBL" id="AKKV01000021">
    <property type="protein sequence ID" value="EIT86435.1"/>
    <property type="molecule type" value="Genomic_DNA"/>
</dbReference>
<sequence>MLCLFVDSEENARYAAQKGKIIDVASFDRITVYVSLFYGKPIIITSPGYTKVQMSDVFGRINQKYGITSFISTGNVGSLQPQLAAIGDIAIVTNALQYDVNFTPLGEPLTVPPFLGQGTFYANATLIEIAKVASEKVGFRYVTGRCISGDRFIANGTTAQQLQRTFNGTFIDSECGTYGELSFLGEIPFVAVKDVSNYANGNAVADYNRYVTQADLTSTEIGLEMISLIVRKR</sequence>
<proteinExistence type="predicted"/>
<keyword evidence="3" id="KW-1185">Reference proteome</keyword>
<dbReference type="GO" id="GO:0019284">
    <property type="term" value="P:L-methionine salvage from S-adenosylmethionine"/>
    <property type="evidence" value="ECO:0007669"/>
    <property type="project" value="TreeGrafter"/>
</dbReference>
<dbReference type="InterPro" id="IPR000845">
    <property type="entry name" value="Nucleoside_phosphorylase_d"/>
</dbReference>
<evidence type="ECO:0000259" key="1">
    <source>
        <dbReference type="Pfam" id="PF01048"/>
    </source>
</evidence>
<dbReference type="PANTHER" id="PTHR46832">
    <property type="entry name" value="5'-METHYLTHIOADENOSINE/S-ADENOSYLHOMOCYSTEINE NUCLEOSIDASE"/>
    <property type="match status" value="1"/>
</dbReference>
<reference evidence="2 3" key="1">
    <citation type="journal article" date="2012" name="J. Bacteriol.">
        <title>Genome of Bacillus macauensis ZFHKF-1, a Long-Chain-Forming Bacterium.</title>
        <authorList>
            <person name="Cai L."/>
            <person name="Zhang T."/>
        </authorList>
    </citation>
    <scope>NUCLEOTIDE SEQUENCE [LARGE SCALE GENOMIC DNA]</scope>
    <source>
        <strain evidence="2 3">ZFHKF-1</strain>
    </source>
</reference>
<dbReference type="eggNOG" id="COG0775">
    <property type="taxonomic scope" value="Bacteria"/>
</dbReference>
<dbReference type="CDD" id="cd09008">
    <property type="entry name" value="MTAN"/>
    <property type="match status" value="1"/>
</dbReference>
<dbReference type="OrthoDB" id="9792278at2"/>
<protein>
    <submittedName>
        <fullName evidence="2">MTA/SAH nucleosidase</fullName>
    </submittedName>
</protein>
<dbReference type="GO" id="GO:0008782">
    <property type="term" value="F:adenosylhomocysteine nucleosidase activity"/>
    <property type="evidence" value="ECO:0007669"/>
    <property type="project" value="TreeGrafter"/>
</dbReference>
<dbReference type="Proteomes" id="UP000004080">
    <property type="component" value="Unassembled WGS sequence"/>
</dbReference>
<comment type="caution">
    <text evidence="2">The sequence shown here is derived from an EMBL/GenBank/DDBJ whole genome shotgun (WGS) entry which is preliminary data.</text>
</comment>
<dbReference type="RefSeq" id="WP_007201240.1">
    <property type="nucleotide sequence ID" value="NZ_AKKV01000021.1"/>
</dbReference>
<organism evidence="2 3">
    <name type="scientific">Fictibacillus macauensis ZFHKF-1</name>
    <dbReference type="NCBI Taxonomy" id="1196324"/>
    <lineage>
        <taxon>Bacteria</taxon>
        <taxon>Bacillati</taxon>
        <taxon>Bacillota</taxon>
        <taxon>Bacilli</taxon>
        <taxon>Bacillales</taxon>
        <taxon>Fictibacillaceae</taxon>
        <taxon>Fictibacillus</taxon>
    </lineage>
</organism>
<dbReference type="InterPro" id="IPR035994">
    <property type="entry name" value="Nucleoside_phosphorylase_sf"/>
</dbReference>
<name>I8UHP7_9BACL</name>
<gene>
    <name evidence="2" type="ORF">A374_05716</name>
</gene>
<evidence type="ECO:0000313" key="2">
    <source>
        <dbReference type="EMBL" id="EIT86435.1"/>
    </source>
</evidence>